<organism evidence="1 2">
    <name type="scientific">Entomophthora muscae</name>
    <dbReference type="NCBI Taxonomy" id="34485"/>
    <lineage>
        <taxon>Eukaryota</taxon>
        <taxon>Fungi</taxon>
        <taxon>Fungi incertae sedis</taxon>
        <taxon>Zoopagomycota</taxon>
        <taxon>Entomophthoromycotina</taxon>
        <taxon>Entomophthoromycetes</taxon>
        <taxon>Entomophthorales</taxon>
        <taxon>Entomophthoraceae</taxon>
        <taxon>Entomophthora</taxon>
    </lineage>
</organism>
<sequence>MSFKFFFNCCCLEFLLTGVNDINGLTVPVLLSPPTLYSDFIAVVVVLWLNQNLSLPPSQLVPSQALESCASLKFWASQSVGFFKGDGFCSWLCSFEDYCNQFALTKSERLKEVASLLRDDACTWHQDMPLEFWEEWKVEAINSSLAMSPILATSLIK</sequence>
<comment type="caution">
    <text evidence="1">The sequence shown here is derived from an EMBL/GenBank/DDBJ whole genome shotgun (WGS) entry which is preliminary data.</text>
</comment>
<dbReference type="Proteomes" id="UP001165960">
    <property type="component" value="Unassembled WGS sequence"/>
</dbReference>
<evidence type="ECO:0000313" key="2">
    <source>
        <dbReference type="Proteomes" id="UP001165960"/>
    </source>
</evidence>
<reference evidence="1" key="1">
    <citation type="submission" date="2022-04" db="EMBL/GenBank/DDBJ databases">
        <title>Genome of the entomopathogenic fungus Entomophthora muscae.</title>
        <authorList>
            <person name="Elya C."/>
            <person name="Lovett B.R."/>
            <person name="Lee E."/>
            <person name="Macias A.M."/>
            <person name="Hajek A.E."/>
            <person name="De Bivort B.L."/>
            <person name="Kasson M.T."/>
            <person name="De Fine Licht H.H."/>
            <person name="Stajich J.E."/>
        </authorList>
    </citation>
    <scope>NUCLEOTIDE SEQUENCE</scope>
    <source>
        <strain evidence="1">Berkeley</strain>
    </source>
</reference>
<accession>A0ACC2U1D1</accession>
<keyword evidence="2" id="KW-1185">Reference proteome</keyword>
<evidence type="ECO:0000313" key="1">
    <source>
        <dbReference type="EMBL" id="KAJ9080624.1"/>
    </source>
</evidence>
<proteinExistence type="predicted"/>
<dbReference type="EMBL" id="QTSX02001537">
    <property type="protein sequence ID" value="KAJ9080624.1"/>
    <property type="molecule type" value="Genomic_DNA"/>
</dbReference>
<name>A0ACC2U1D1_9FUNG</name>
<gene>
    <name evidence="1" type="ORF">DSO57_1022897</name>
</gene>
<protein>
    <submittedName>
        <fullName evidence="1">Uncharacterized protein</fullName>
    </submittedName>
</protein>